<keyword evidence="3" id="KW-1185">Reference proteome</keyword>
<proteinExistence type="predicted"/>
<reference evidence="2 3" key="1">
    <citation type="submission" date="2024-02" db="EMBL/GenBank/DDBJ databases">
        <title>Roseibium algae sp. nov., isolated from marine alga (Grateloupia sp.), showing potential in myo-inositol conversion.</title>
        <authorList>
            <person name="Wang Y."/>
        </authorList>
    </citation>
    <scope>NUCLEOTIDE SEQUENCE [LARGE SCALE GENOMIC DNA]</scope>
    <source>
        <strain evidence="2 3">H3510</strain>
    </source>
</reference>
<dbReference type="InterPro" id="IPR029058">
    <property type="entry name" value="AB_hydrolase_fold"/>
</dbReference>
<organism evidence="2 3">
    <name type="scientific">Roseibium algae</name>
    <dbReference type="NCBI Taxonomy" id="3123038"/>
    <lineage>
        <taxon>Bacteria</taxon>
        <taxon>Pseudomonadati</taxon>
        <taxon>Pseudomonadota</taxon>
        <taxon>Alphaproteobacteria</taxon>
        <taxon>Hyphomicrobiales</taxon>
        <taxon>Stappiaceae</taxon>
        <taxon>Roseibium</taxon>
    </lineage>
</organism>
<protein>
    <submittedName>
        <fullName evidence="2">Alpha/beta hydrolase</fullName>
    </submittedName>
</protein>
<evidence type="ECO:0000259" key="1">
    <source>
        <dbReference type="Pfam" id="PF00561"/>
    </source>
</evidence>
<dbReference type="InterPro" id="IPR050266">
    <property type="entry name" value="AB_hydrolase_sf"/>
</dbReference>
<dbReference type="EMBL" id="JBAKIA010000004">
    <property type="protein sequence ID" value="MEJ8474162.1"/>
    <property type="molecule type" value="Genomic_DNA"/>
</dbReference>
<dbReference type="Pfam" id="PF00561">
    <property type="entry name" value="Abhydrolase_1"/>
    <property type="match status" value="1"/>
</dbReference>
<evidence type="ECO:0000313" key="2">
    <source>
        <dbReference type="EMBL" id="MEJ8474162.1"/>
    </source>
</evidence>
<dbReference type="RefSeq" id="WP_340273871.1">
    <property type="nucleotide sequence ID" value="NZ_JBAKIA010000004.1"/>
</dbReference>
<feature type="domain" description="AB hydrolase-1" evidence="1">
    <location>
        <begin position="50"/>
        <end position="298"/>
    </location>
</feature>
<evidence type="ECO:0000313" key="3">
    <source>
        <dbReference type="Proteomes" id="UP001385499"/>
    </source>
</evidence>
<dbReference type="SUPFAM" id="SSF53474">
    <property type="entry name" value="alpha/beta-Hydrolases"/>
    <property type="match status" value="1"/>
</dbReference>
<name>A0ABU8TJQ9_9HYPH</name>
<sequence length="311" mass="33839">MNQPSGPTSPPADAHLPGCASRFTWISRNGLTLSGTEWCPPASMSKPEFPPVLCLAGLSRNSRDFNSIADYLQARGQRVIALDYRGRGQSDWDADWQNYSIPVEGQDIDDALEQLEIDRFSILGTSRGGLHAMAMAARFGSERISGIVLNDIGPHIEIDSIGRLAATIGKTMHFADKGACAEHLKAGLGRQFPALKGEDWVRFAGQLGSASQDSASPKGFTLDYDPELGKTLAVMDEGAELPDLWPLFETMLPIPLLILRGEHSDLLSKETCKKMLALHPRADLMTVPGEGHAPLLWDLPVQEKVGLFLKP</sequence>
<dbReference type="InterPro" id="IPR000073">
    <property type="entry name" value="AB_hydrolase_1"/>
</dbReference>
<comment type="caution">
    <text evidence="2">The sequence shown here is derived from an EMBL/GenBank/DDBJ whole genome shotgun (WGS) entry which is preliminary data.</text>
</comment>
<dbReference type="PANTHER" id="PTHR43798">
    <property type="entry name" value="MONOACYLGLYCEROL LIPASE"/>
    <property type="match status" value="1"/>
</dbReference>
<dbReference type="Proteomes" id="UP001385499">
    <property type="component" value="Unassembled WGS sequence"/>
</dbReference>
<accession>A0ABU8TJQ9</accession>
<keyword evidence="2" id="KW-0378">Hydrolase</keyword>
<dbReference type="Gene3D" id="3.40.50.1820">
    <property type="entry name" value="alpha/beta hydrolase"/>
    <property type="match status" value="1"/>
</dbReference>
<dbReference type="GO" id="GO:0016787">
    <property type="term" value="F:hydrolase activity"/>
    <property type="evidence" value="ECO:0007669"/>
    <property type="project" value="UniProtKB-KW"/>
</dbReference>
<gene>
    <name evidence="2" type="ORF">V6575_08670</name>
</gene>
<dbReference type="PANTHER" id="PTHR43798:SF20">
    <property type="entry name" value="2-SUCCINYL-6-HYDROXY-2,4-CYCLOHEXADIENE-1-CARBOXYLATE SYNTHASE-RELATED"/>
    <property type="match status" value="1"/>
</dbReference>